<keyword evidence="3" id="KW-0479">Metal-binding</keyword>
<dbReference type="RefSeq" id="WP_107152327.1">
    <property type="nucleotide sequence ID" value="NZ_PYUC01000009.1"/>
</dbReference>
<comment type="similarity">
    <text evidence="1">Belongs to the peptidase M20 family.</text>
</comment>
<protein>
    <submittedName>
        <fullName evidence="5">Zn-dependent hydrolase</fullName>
    </submittedName>
</protein>
<feature type="binding site" evidence="3">
    <location>
        <position position="100"/>
    </location>
    <ligand>
        <name>Zn(2+)</name>
        <dbReference type="ChEBI" id="CHEBI:29105"/>
        <label>1</label>
    </ligand>
</feature>
<dbReference type="PANTHER" id="PTHR32494">
    <property type="entry name" value="ALLANTOATE DEIMINASE-RELATED"/>
    <property type="match status" value="1"/>
</dbReference>
<feature type="binding site" evidence="3">
    <location>
        <position position="89"/>
    </location>
    <ligand>
        <name>Zn(2+)</name>
        <dbReference type="ChEBI" id="CHEBI:29105"/>
        <label>1</label>
    </ligand>
</feature>
<dbReference type="GO" id="GO:0046872">
    <property type="term" value="F:metal ion binding"/>
    <property type="evidence" value="ECO:0007669"/>
    <property type="project" value="UniProtKB-KW"/>
</dbReference>
<dbReference type="InterPro" id="IPR011650">
    <property type="entry name" value="Peptidase_M20_dimer"/>
</dbReference>
<evidence type="ECO:0000259" key="4">
    <source>
        <dbReference type="Pfam" id="PF07687"/>
    </source>
</evidence>
<feature type="binding site" evidence="3">
    <location>
        <position position="199"/>
    </location>
    <ligand>
        <name>Zn(2+)</name>
        <dbReference type="ChEBI" id="CHEBI:29105"/>
        <label>1</label>
    </ligand>
</feature>
<dbReference type="SUPFAM" id="SSF53187">
    <property type="entry name" value="Zn-dependent exopeptidases"/>
    <property type="match status" value="1"/>
</dbReference>
<dbReference type="PIRSF" id="PIRSF001235">
    <property type="entry name" value="Amidase_carbamoylase"/>
    <property type="match status" value="1"/>
</dbReference>
<dbReference type="AlphaFoldDB" id="A0A2T3XRY3"/>
<dbReference type="InterPro" id="IPR010158">
    <property type="entry name" value="Amidase_Cbmase"/>
</dbReference>
<evidence type="ECO:0000256" key="3">
    <source>
        <dbReference type="PIRSR" id="PIRSR001235-1"/>
    </source>
</evidence>
<feature type="domain" description="Peptidase M20 dimerisation" evidence="4">
    <location>
        <begin position="218"/>
        <end position="317"/>
    </location>
</feature>
<organism evidence="5 6">
    <name type="scientific">Trinickia symbiotica</name>
    <dbReference type="NCBI Taxonomy" id="863227"/>
    <lineage>
        <taxon>Bacteria</taxon>
        <taxon>Pseudomonadati</taxon>
        <taxon>Pseudomonadota</taxon>
        <taxon>Betaproteobacteria</taxon>
        <taxon>Burkholderiales</taxon>
        <taxon>Burkholderiaceae</taxon>
        <taxon>Trinickia</taxon>
    </lineage>
</organism>
<comment type="cofactor">
    <cofactor evidence="3">
        <name>Zn(2+)</name>
        <dbReference type="ChEBI" id="CHEBI:29105"/>
    </cofactor>
    <text evidence="3">Binds 2 Zn(2+) ions per subunit.</text>
</comment>
<evidence type="ECO:0000256" key="1">
    <source>
        <dbReference type="ARBA" id="ARBA00006153"/>
    </source>
</evidence>
<evidence type="ECO:0000256" key="2">
    <source>
        <dbReference type="ARBA" id="ARBA00022801"/>
    </source>
</evidence>
<dbReference type="PANTHER" id="PTHR32494:SF5">
    <property type="entry name" value="ALLANTOATE AMIDOHYDROLASE"/>
    <property type="match status" value="1"/>
</dbReference>
<dbReference type="EMBL" id="PYUC01000009">
    <property type="protein sequence ID" value="PTB19271.1"/>
    <property type="molecule type" value="Genomic_DNA"/>
</dbReference>
<evidence type="ECO:0000313" key="6">
    <source>
        <dbReference type="Proteomes" id="UP000240638"/>
    </source>
</evidence>
<feature type="binding site" evidence="3">
    <location>
        <position position="100"/>
    </location>
    <ligand>
        <name>Zn(2+)</name>
        <dbReference type="ChEBI" id="CHEBI:29105"/>
        <label>2</label>
    </ligand>
</feature>
<keyword evidence="2 5" id="KW-0378">Hydrolase</keyword>
<dbReference type="Proteomes" id="UP000240638">
    <property type="component" value="Unassembled WGS sequence"/>
</dbReference>
<dbReference type="Gene3D" id="3.40.630.10">
    <property type="entry name" value="Zn peptidases"/>
    <property type="match status" value="1"/>
</dbReference>
<sequence length="423" mass="45384">MNFDFTGRLTDHVSQERLAGLVSALAEIGKSDGGGVNRQALTPQDVAARKFLSQIAADLGCEVYRDAAANVFFRRRGTTDAPPVVTGSHIDTQPTGGRFDGAYGVCAGLEMLAALSDAGVTTELPLEVAIWTNEEGCRFAPGSMGSATFVHPELLTSFGESTDSAGVRFAEALADAAAALGEIPLVPLKRTFSAFIEAHIEQGPVLEREGKKIGVVSGIQGVRWFRVSVRGRTSHAGTTPIEFRKDAVLVATELVQQAYVAAYESDTDLRLTVGRFDVSPGATNTIASEVNFTIDLRHPCEGVLDDFEAKFRSWTRRQSPCTISLQELMRHKPTPFSGRVRAALIGAAEQCGEPWQEILSGAFHDSMYLAEHCPTGMLFIPSKDGLSHHPGEFSASDELAWGAKALTLAMYRLANPLLDGAAN</sequence>
<dbReference type="Pfam" id="PF01546">
    <property type="entry name" value="Peptidase_M20"/>
    <property type="match status" value="1"/>
</dbReference>
<feature type="binding site" evidence="3">
    <location>
        <position position="388"/>
    </location>
    <ligand>
        <name>Zn(2+)</name>
        <dbReference type="ChEBI" id="CHEBI:29105"/>
        <label>2</label>
    </ligand>
</feature>
<dbReference type="Gene3D" id="3.30.70.360">
    <property type="match status" value="1"/>
</dbReference>
<proteinExistence type="inferred from homology"/>
<reference evidence="5 6" key="1">
    <citation type="submission" date="2018-03" db="EMBL/GenBank/DDBJ databases">
        <title>Whole genome analyses suggest that Burkholderia sensu lato contains two further novel genera in the rhizoxinica-symbiotica group Mycetohabitans gen. nov., and Trinickia gen. nov.: implications for the evolution of diazotrophy and nodulation in the Burkholderiaceae.</title>
        <authorList>
            <person name="Estrada De Los Santos P."/>
            <person name="Palmer M."/>
            <person name="Chavez-Ramirez B."/>
            <person name="Steenkamp E.T."/>
            <person name="Hirsch A.M."/>
            <person name="Manyaka P."/>
            <person name="Maluk M."/>
            <person name="Lafos M."/>
            <person name="Crook M."/>
            <person name="Gross E."/>
            <person name="Simon M.F."/>
            <person name="Bueno Dos Reis Junior F."/>
            <person name="Poole P.S."/>
            <person name="Venter S.N."/>
            <person name="James E.K."/>
        </authorList>
    </citation>
    <scope>NUCLEOTIDE SEQUENCE [LARGE SCALE GENOMIC DNA]</scope>
    <source>
        <strain evidence="5 6">JPY-366</strain>
    </source>
</reference>
<gene>
    <name evidence="5" type="ORF">C9I57_18415</name>
</gene>
<comment type="caution">
    <text evidence="5">The sequence shown here is derived from an EMBL/GenBank/DDBJ whole genome shotgun (WGS) entry which is preliminary data.</text>
</comment>
<dbReference type="CDD" id="cd03884">
    <property type="entry name" value="M20_bAS"/>
    <property type="match status" value="1"/>
</dbReference>
<dbReference type="SUPFAM" id="SSF55031">
    <property type="entry name" value="Bacterial exopeptidase dimerisation domain"/>
    <property type="match status" value="1"/>
</dbReference>
<name>A0A2T3XRY3_9BURK</name>
<dbReference type="NCBIfam" id="TIGR01879">
    <property type="entry name" value="hydantase"/>
    <property type="match status" value="1"/>
</dbReference>
<dbReference type="InterPro" id="IPR036264">
    <property type="entry name" value="Bact_exopeptidase_dim_dom"/>
</dbReference>
<dbReference type="Pfam" id="PF07687">
    <property type="entry name" value="M20_dimer"/>
    <property type="match status" value="1"/>
</dbReference>
<accession>A0A2T3XRY3</accession>
<feature type="binding site" evidence="3">
    <location>
        <position position="135"/>
    </location>
    <ligand>
        <name>Zn(2+)</name>
        <dbReference type="ChEBI" id="CHEBI:29105"/>
        <label>2</label>
    </ligand>
</feature>
<keyword evidence="3" id="KW-0862">Zinc</keyword>
<evidence type="ECO:0000313" key="5">
    <source>
        <dbReference type="EMBL" id="PTB19271.1"/>
    </source>
</evidence>
<dbReference type="GO" id="GO:0016813">
    <property type="term" value="F:hydrolase activity, acting on carbon-nitrogen (but not peptide) bonds, in linear amidines"/>
    <property type="evidence" value="ECO:0007669"/>
    <property type="project" value="InterPro"/>
</dbReference>
<dbReference type="InterPro" id="IPR002933">
    <property type="entry name" value="Peptidase_M20"/>
</dbReference>